<reference evidence="4" key="1">
    <citation type="journal article" date="2015" name="Nature">
        <title>Complex archaea that bridge the gap between prokaryotes and eukaryotes.</title>
        <authorList>
            <person name="Spang A."/>
            <person name="Saw J.H."/>
            <person name="Jorgensen S.L."/>
            <person name="Zaremba-Niedzwiedzka K."/>
            <person name="Martijn J."/>
            <person name="Lind A.E."/>
            <person name="van Eijk R."/>
            <person name="Schleper C."/>
            <person name="Guy L."/>
            <person name="Ettema T.J."/>
        </authorList>
    </citation>
    <scope>NUCLEOTIDE SEQUENCE</scope>
</reference>
<dbReference type="PRINTS" id="PR00960">
    <property type="entry name" value="LMBPPROTEIN"/>
</dbReference>
<gene>
    <name evidence="4" type="ORF">LCGC14_2494010</name>
</gene>
<evidence type="ECO:0000256" key="2">
    <source>
        <dbReference type="ARBA" id="ARBA00022840"/>
    </source>
</evidence>
<dbReference type="GO" id="GO:0005829">
    <property type="term" value="C:cytosol"/>
    <property type="evidence" value="ECO:0007669"/>
    <property type="project" value="TreeGrafter"/>
</dbReference>
<dbReference type="AlphaFoldDB" id="A0A0F9B3V3"/>
<dbReference type="PANTHER" id="PTHR10457:SF9">
    <property type="entry name" value="D-GLYCERO-ALPHA-D-MANNO-HEPTOSE 7-PHOSPHATE KINASE"/>
    <property type="match status" value="1"/>
</dbReference>
<dbReference type="InterPro" id="IPR001174">
    <property type="entry name" value="HddA/FKP"/>
</dbReference>
<dbReference type="PANTHER" id="PTHR10457">
    <property type="entry name" value="MEVALONATE KINASE/GALACTOKINASE"/>
    <property type="match status" value="1"/>
</dbReference>
<evidence type="ECO:0000313" key="4">
    <source>
        <dbReference type="EMBL" id="KKL16594.1"/>
    </source>
</evidence>
<sequence>MIIRSKAPFRVSFGGGGTDMEPYCSEHGGYVISTTIDRHVYITLKPRSGKKIRVFSVNEKEEFEFNVGDRDYSTRFELFKGIFNDLDINDGFNITTYSELPARSGMGGSSSLSVALIGVLNKYYKLGLSKHEIAQKAYDVERIELKQKGGYQDQFAAAYGGFNFIEFKDITTVNPINTTEEIINELQFCLILCYV</sequence>
<evidence type="ECO:0000259" key="3">
    <source>
        <dbReference type="Pfam" id="PF00288"/>
    </source>
</evidence>
<dbReference type="InterPro" id="IPR006204">
    <property type="entry name" value="GHMP_kinase_N_dom"/>
</dbReference>
<feature type="domain" description="GHMP kinase N-terminal" evidence="3">
    <location>
        <begin position="84"/>
        <end position="161"/>
    </location>
</feature>
<protein>
    <recommendedName>
        <fullName evidence="3">GHMP kinase N-terminal domain-containing protein</fullName>
    </recommendedName>
</protein>
<dbReference type="GO" id="GO:0004335">
    <property type="term" value="F:galactokinase activity"/>
    <property type="evidence" value="ECO:0007669"/>
    <property type="project" value="TreeGrafter"/>
</dbReference>
<comment type="caution">
    <text evidence="4">The sequence shown here is derived from an EMBL/GenBank/DDBJ whole genome shotgun (WGS) entry which is preliminary data.</text>
</comment>
<dbReference type="SUPFAM" id="SSF54211">
    <property type="entry name" value="Ribosomal protein S5 domain 2-like"/>
    <property type="match status" value="1"/>
</dbReference>
<dbReference type="EMBL" id="LAZR01039600">
    <property type="protein sequence ID" value="KKL16594.1"/>
    <property type="molecule type" value="Genomic_DNA"/>
</dbReference>
<feature type="non-terminal residue" evidence="4">
    <location>
        <position position="195"/>
    </location>
</feature>
<dbReference type="InterPro" id="IPR020568">
    <property type="entry name" value="Ribosomal_Su5_D2-typ_SF"/>
</dbReference>
<dbReference type="Gene3D" id="3.30.230.120">
    <property type="match status" value="1"/>
</dbReference>
<dbReference type="Pfam" id="PF00288">
    <property type="entry name" value="GHMP_kinases_N"/>
    <property type="match status" value="1"/>
</dbReference>
<dbReference type="GO" id="GO:0006012">
    <property type="term" value="P:galactose metabolic process"/>
    <property type="evidence" value="ECO:0007669"/>
    <property type="project" value="TreeGrafter"/>
</dbReference>
<dbReference type="GO" id="GO:0005524">
    <property type="term" value="F:ATP binding"/>
    <property type="evidence" value="ECO:0007669"/>
    <property type="project" value="UniProtKB-KW"/>
</dbReference>
<name>A0A0F9B3V3_9ZZZZ</name>
<keyword evidence="2" id="KW-0067">ATP-binding</keyword>
<proteinExistence type="predicted"/>
<evidence type="ECO:0000256" key="1">
    <source>
        <dbReference type="ARBA" id="ARBA00022741"/>
    </source>
</evidence>
<keyword evidence="1" id="KW-0547">Nucleotide-binding</keyword>
<organism evidence="4">
    <name type="scientific">marine sediment metagenome</name>
    <dbReference type="NCBI Taxonomy" id="412755"/>
    <lineage>
        <taxon>unclassified sequences</taxon>
        <taxon>metagenomes</taxon>
        <taxon>ecological metagenomes</taxon>
    </lineage>
</organism>
<accession>A0A0F9B3V3</accession>